<dbReference type="Proteomes" id="UP000214646">
    <property type="component" value="Unassembled WGS sequence"/>
</dbReference>
<dbReference type="AlphaFoldDB" id="A0A225DXR1"/>
<dbReference type="InterPro" id="IPR012577">
    <property type="entry name" value="NIPSNAP"/>
</dbReference>
<feature type="domain" description="NIPSNAP" evidence="1">
    <location>
        <begin position="36"/>
        <end position="136"/>
    </location>
</feature>
<organism evidence="2 3">
    <name type="scientific">Fimbriiglobus ruber</name>
    <dbReference type="NCBI Taxonomy" id="1908690"/>
    <lineage>
        <taxon>Bacteria</taxon>
        <taxon>Pseudomonadati</taxon>
        <taxon>Planctomycetota</taxon>
        <taxon>Planctomycetia</taxon>
        <taxon>Gemmatales</taxon>
        <taxon>Gemmataceae</taxon>
        <taxon>Fimbriiglobus</taxon>
    </lineage>
</organism>
<name>A0A225DXR1_9BACT</name>
<reference evidence="3" key="1">
    <citation type="submission" date="2017-06" db="EMBL/GenBank/DDBJ databases">
        <title>Genome analysis of Fimbriiglobus ruber SP5, the first member of the order Planctomycetales with confirmed chitinolytic capability.</title>
        <authorList>
            <person name="Ravin N.V."/>
            <person name="Rakitin A.L."/>
            <person name="Ivanova A.A."/>
            <person name="Beletsky A.V."/>
            <person name="Kulichevskaya I.S."/>
            <person name="Mardanov A.V."/>
            <person name="Dedysh S.N."/>
        </authorList>
    </citation>
    <scope>NUCLEOTIDE SEQUENCE [LARGE SCALE GENOMIC DNA]</scope>
    <source>
        <strain evidence="3">SP5</strain>
    </source>
</reference>
<proteinExistence type="predicted"/>
<evidence type="ECO:0000313" key="2">
    <source>
        <dbReference type="EMBL" id="OWK43318.1"/>
    </source>
</evidence>
<dbReference type="Gene3D" id="3.30.70.100">
    <property type="match status" value="2"/>
</dbReference>
<dbReference type="InterPro" id="IPR006311">
    <property type="entry name" value="TAT_signal"/>
</dbReference>
<gene>
    <name evidence="2" type="ORF">FRUB_02917</name>
</gene>
<evidence type="ECO:0000259" key="1">
    <source>
        <dbReference type="Pfam" id="PF07978"/>
    </source>
</evidence>
<dbReference type="PROSITE" id="PS51318">
    <property type="entry name" value="TAT"/>
    <property type="match status" value="1"/>
</dbReference>
<accession>A0A225DXR1</accession>
<protein>
    <recommendedName>
        <fullName evidence="1">NIPSNAP domain-containing protein</fullName>
    </recommendedName>
</protein>
<evidence type="ECO:0000313" key="3">
    <source>
        <dbReference type="Proteomes" id="UP000214646"/>
    </source>
</evidence>
<dbReference type="Pfam" id="PF07978">
    <property type="entry name" value="NIPSNAP"/>
    <property type="match status" value="2"/>
</dbReference>
<comment type="caution">
    <text evidence="2">The sequence shown here is derived from an EMBL/GenBank/DDBJ whole genome shotgun (WGS) entry which is preliminary data.</text>
</comment>
<dbReference type="RefSeq" id="WP_238602578.1">
    <property type="nucleotide sequence ID" value="NZ_NIDE01000004.1"/>
</dbReference>
<sequence>MDMDRRTFVGATAASLCAAPALGIAADPKAAAPELYELRTYTLKPGKRPLLDDYLSKAYIPAAKRHGAGPVGVFAAPPENDLLKVYVLVVHRTAETVAGLPTRLATDDDYKTAAAAYLAATADDPVYQRIESSLLTAIPGMPRLEVPDASKPRLLNLRVYESHNERAAAKKVEMFEKGELAIFRRVGLTPVLFASATVGAAMPNLTYLLAFPDEGGRKAAWDRFRGDPEWLKLKALPGYADKEIVSRITNLILTPAAYSEI</sequence>
<dbReference type="InterPro" id="IPR011008">
    <property type="entry name" value="Dimeric_a/b-barrel"/>
</dbReference>
<dbReference type="EMBL" id="NIDE01000004">
    <property type="protein sequence ID" value="OWK43318.1"/>
    <property type="molecule type" value="Genomic_DNA"/>
</dbReference>
<feature type="domain" description="NIPSNAP" evidence="1">
    <location>
        <begin position="156"/>
        <end position="259"/>
    </location>
</feature>
<keyword evidence="3" id="KW-1185">Reference proteome</keyword>
<dbReference type="SUPFAM" id="SSF54909">
    <property type="entry name" value="Dimeric alpha+beta barrel"/>
    <property type="match status" value="2"/>
</dbReference>